<reference evidence="1 2" key="1">
    <citation type="journal article" date="2011" name="Stand. Genomic Sci.">
        <title>Complete genome sequence of the gliding freshwater bacterium Fluviicola taffensis type strain (RW262).</title>
        <authorList>
            <person name="Woyke T."/>
            <person name="Chertkov O."/>
            <person name="Lapidus A."/>
            <person name="Nolan M."/>
            <person name="Lucas S."/>
            <person name="Del Rio T.G."/>
            <person name="Tice H."/>
            <person name="Cheng J.F."/>
            <person name="Tapia R."/>
            <person name="Han C."/>
            <person name="Goodwin L."/>
            <person name="Pitluck S."/>
            <person name="Liolios K."/>
            <person name="Pagani I."/>
            <person name="Ivanova N."/>
            <person name="Huntemann M."/>
            <person name="Mavromatis K."/>
            <person name="Mikhailova N."/>
            <person name="Pati A."/>
            <person name="Chen A."/>
            <person name="Palaniappan K."/>
            <person name="Land M."/>
            <person name="Hauser L."/>
            <person name="Brambilla E.M."/>
            <person name="Rohde M."/>
            <person name="Mwirichia R."/>
            <person name="Sikorski J."/>
            <person name="Tindall B.J."/>
            <person name="Goker M."/>
            <person name="Bristow J."/>
            <person name="Eisen J.A."/>
            <person name="Markowitz V."/>
            <person name="Hugenholtz P."/>
            <person name="Klenk H.P."/>
            <person name="Kyrpides N.C."/>
        </authorList>
    </citation>
    <scope>NUCLEOTIDE SEQUENCE [LARGE SCALE GENOMIC DNA]</scope>
    <source>
        <strain evidence="2">DSM 16823 / RW262 / RW262</strain>
    </source>
</reference>
<dbReference type="RefSeq" id="WP_013688628.1">
    <property type="nucleotide sequence ID" value="NC_015321.1"/>
</dbReference>
<accession>F2IH56</accession>
<dbReference type="Proteomes" id="UP000007463">
    <property type="component" value="Chromosome"/>
</dbReference>
<sequence precursor="true">MKLTFFAILFPLLGFAQWDGNRTPTYPELIEIYKKWDSQHAEIELYQMGESDTEFPIYLVLLNGAGDSLKTFQKAKSTTTVLINNAIHAGEPDGVNACLLWIEEWIKKGKSTKDLPVIAIIPAYNIGGMMNRSSLSRANQDGPEEYGFRGNAQNLDLNRDCIKMDSKNMKTFAKIYHGLEPDVFVDNHVSNGADYQYTLTLIHSMKERMSASMKNLMKNQYFPALTPDLKKKGWDWVPYVETMEETPESGLQVFNDLPRYAQGYAAIFNSISITVETHMLKPFPQRVQATKAYMDWIFHWSKKHGETIEKARESSVIREDIGRKAQLPFNYQLTNQKDSILFKGYEFGYKPSEVSGKNRLFYNRSKPFTKYIPYYQTYWYRDSVIIPKGYIISKEATEIIERLQMNGVEMIEMDSSMKQVHTIRIVDFETGSKPYEGHFIHRKVKSTEQEEIVRVPKGSVWIPCDQKRTRFIVSVLEPRCEDSYFAWNFMDSYLQEKEYFSAYVFEDEAANLLKENPSLRQMLENKKSIDPEFAKSGEAQLFFVYQNSDRFEKKTFNRLPIFKVY</sequence>
<dbReference type="AlphaFoldDB" id="F2IH56"/>
<dbReference type="Gene3D" id="3.40.630.10">
    <property type="entry name" value="Zn peptidases"/>
    <property type="match status" value="1"/>
</dbReference>
<dbReference type="EMBL" id="CP002542">
    <property type="protein sequence ID" value="AEA45870.1"/>
    <property type="molecule type" value="Genomic_DNA"/>
</dbReference>
<organism evidence="1 2">
    <name type="scientific">Fluviicola taffensis (strain DSM 16823 / NCIMB 13979 / RW262)</name>
    <dbReference type="NCBI Taxonomy" id="755732"/>
    <lineage>
        <taxon>Bacteria</taxon>
        <taxon>Pseudomonadati</taxon>
        <taxon>Bacteroidota</taxon>
        <taxon>Flavobacteriia</taxon>
        <taxon>Flavobacteriales</taxon>
        <taxon>Crocinitomicaceae</taxon>
        <taxon>Fluviicola</taxon>
    </lineage>
</organism>
<proteinExistence type="predicted"/>
<reference evidence="2" key="2">
    <citation type="submission" date="2011-02" db="EMBL/GenBank/DDBJ databases">
        <title>The complete genome of Fluviicola taffensis DSM 16823.</title>
        <authorList>
            <consortium name="US DOE Joint Genome Institute (JGI-PGF)"/>
            <person name="Lucas S."/>
            <person name="Copeland A."/>
            <person name="Lapidus A."/>
            <person name="Bruce D."/>
            <person name="Goodwin L."/>
            <person name="Pitluck S."/>
            <person name="Kyrpides N."/>
            <person name="Mavromatis K."/>
            <person name="Ivanova N."/>
            <person name="Mikhailova N."/>
            <person name="Pagani I."/>
            <person name="Chertkov O."/>
            <person name="Detter J.C."/>
            <person name="Han C."/>
            <person name="Tapia R."/>
            <person name="Land M."/>
            <person name="Hauser L."/>
            <person name="Markowitz V."/>
            <person name="Cheng J.-F."/>
            <person name="Hugenholtz P."/>
            <person name="Woyke T."/>
            <person name="Wu D."/>
            <person name="Tindall B."/>
            <person name="Pomrenke H.G."/>
            <person name="Brambilla E."/>
            <person name="Klenk H.-P."/>
            <person name="Eisen J.A."/>
        </authorList>
    </citation>
    <scope>NUCLEOTIDE SEQUENCE [LARGE SCALE GENOMIC DNA]</scope>
    <source>
        <strain evidence="2">DSM 16823 / RW262 / RW262</strain>
    </source>
</reference>
<evidence type="ECO:0000313" key="2">
    <source>
        <dbReference type="Proteomes" id="UP000007463"/>
    </source>
</evidence>
<dbReference type="STRING" id="755732.Fluta_3906"/>
<evidence type="ECO:0000313" key="1">
    <source>
        <dbReference type="EMBL" id="AEA45870.1"/>
    </source>
</evidence>
<dbReference type="KEGG" id="fte:Fluta_3906"/>
<dbReference type="HOGENOM" id="CLU_032905_0_0_10"/>
<protein>
    <submittedName>
        <fullName evidence="1">Peptidase, family M14</fullName>
    </submittedName>
</protein>
<keyword evidence="2" id="KW-1185">Reference proteome</keyword>
<gene>
    <name evidence="1" type="ordered locus">Fluta_3906</name>
</gene>
<name>F2IH56_FLUTR</name>
<dbReference type="OrthoDB" id="9767214at2"/>
<dbReference type="SUPFAM" id="SSF53187">
    <property type="entry name" value="Zn-dependent exopeptidases"/>
    <property type="match status" value="1"/>
</dbReference>
<dbReference type="eggNOG" id="COG2866">
    <property type="taxonomic scope" value="Bacteria"/>
</dbReference>